<dbReference type="Proteomes" id="UP001432322">
    <property type="component" value="Unassembled WGS sequence"/>
</dbReference>
<dbReference type="InterPro" id="IPR016024">
    <property type="entry name" value="ARM-type_fold"/>
</dbReference>
<accession>A0AAV5WW34</accession>
<dbReference type="GO" id="GO:0003723">
    <property type="term" value="F:RNA binding"/>
    <property type="evidence" value="ECO:0007669"/>
    <property type="project" value="InterPro"/>
</dbReference>
<keyword evidence="1" id="KW-0677">Repeat</keyword>
<dbReference type="PROSITE" id="PS50302">
    <property type="entry name" value="PUM"/>
    <property type="match status" value="1"/>
</dbReference>
<feature type="compositionally biased region" description="Basic and acidic residues" evidence="3">
    <location>
        <begin position="165"/>
        <end position="198"/>
    </location>
</feature>
<sequence length="542" mass="60487">NSETANIRSGNVREICTRLTGSTPIDFVPIPKIIEVIQIDDDDSQLHPVHHKEKRAIESTDETSPHSPKRLRMIDNASDTVVLMEEESNHRVIELEESTEDSDKICEEKEEKPCDSLKTTVPLSMETVQLLNIYRNLSSDADTVDEILESIIVTTVLSQQVVRSGTEECERKEEKGEEREEDKGEERNEERKEIEERNPITTPSSPPKEPCEVKSTVTGNEKIDNKRKRSINHGPRNMLSVINRQLGRNQPVHKQRRSDSKTDTVLGKDTVVREEIGDVLPEVSSILEESRMDTVTPDDRLRDSSFPPSGPSTVILPVPISTGNSSVSIVEVKKEILDEVTVVRPVVDRGEDVTTMAMNEKGASKVISGLKRMNLEDRNLVFQCIQESLLQLAMDANGHRVVQWFISHGTSDQRSHITSISTANIVPLVECGGYGRSTIECVIDNCLDSDTRASLKAEFARALDASSLIGDGFREMMKEVKKEVESDDEIQVIRCVPAPKKAALAPTRSRALSAPSPRPVDPSRMLDQTEFMKRLHSIISTG</sequence>
<proteinExistence type="predicted"/>
<name>A0AAV5WW34_9BILA</name>
<dbReference type="SMART" id="SM00025">
    <property type="entry name" value="Pumilio"/>
    <property type="match status" value="1"/>
</dbReference>
<dbReference type="Gene3D" id="1.25.10.10">
    <property type="entry name" value="Leucine-rich Repeat Variant"/>
    <property type="match status" value="1"/>
</dbReference>
<keyword evidence="5" id="KW-1185">Reference proteome</keyword>
<comment type="caution">
    <text evidence="4">The sequence shown here is derived from an EMBL/GenBank/DDBJ whole genome shotgun (WGS) entry which is preliminary data.</text>
</comment>
<evidence type="ECO:0000313" key="4">
    <source>
        <dbReference type="EMBL" id="GMT33819.1"/>
    </source>
</evidence>
<dbReference type="InterPro" id="IPR011989">
    <property type="entry name" value="ARM-like"/>
</dbReference>
<feature type="region of interest" description="Disordered" evidence="3">
    <location>
        <begin position="159"/>
        <end position="263"/>
    </location>
</feature>
<gene>
    <name evidence="4" type="ORF">PFISCL1PPCAC_25116</name>
</gene>
<feature type="repeat" description="Pumilio" evidence="2">
    <location>
        <begin position="384"/>
        <end position="419"/>
    </location>
</feature>
<dbReference type="Pfam" id="PF00806">
    <property type="entry name" value="PUF"/>
    <property type="match status" value="1"/>
</dbReference>
<reference evidence="4" key="1">
    <citation type="submission" date="2023-10" db="EMBL/GenBank/DDBJ databases">
        <title>Genome assembly of Pristionchus species.</title>
        <authorList>
            <person name="Yoshida K."/>
            <person name="Sommer R.J."/>
        </authorList>
    </citation>
    <scope>NUCLEOTIDE SEQUENCE</scope>
    <source>
        <strain evidence="4">RS5133</strain>
    </source>
</reference>
<feature type="non-terminal residue" evidence="4">
    <location>
        <position position="542"/>
    </location>
</feature>
<evidence type="ECO:0000313" key="5">
    <source>
        <dbReference type="Proteomes" id="UP001432322"/>
    </source>
</evidence>
<dbReference type="AlphaFoldDB" id="A0AAV5WW34"/>
<feature type="non-terminal residue" evidence="4">
    <location>
        <position position="1"/>
    </location>
</feature>
<evidence type="ECO:0000256" key="1">
    <source>
        <dbReference type="ARBA" id="ARBA00022737"/>
    </source>
</evidence>
<evidence type="ECO:0000256" key="2">
    <source>
        <dbReference type="PROSITE-ProRule" id="PRU00317"/>
    </source>
</evidence>
<dbReference type="EMBL" id="BTSY01000006">
    <property type="protein sequence ID" value="GMT33819.1"/>
    <property type="molecule type" value="Genomic_DNA"/>
</dbReference>
<dbReference type="InterPro" id="IPR001313">
    <property type="entry name" value="Pumilio_RNA-bd_rpt"/>
</dbReference>
<feature type="region of interest" description="Disordered" evidence="3">
    <location>
        <begin position="49"/>
        <end position="68"/>
    </location>
</feature>
<evidence type="ECO:0000256" key="3">
    <source>
        <dbReference type="SAM" id="MobiDB-lite"/>
    </source>
</evidence>
<protein>
    <submittedName>
        <fullName evidence="4">Uncharacterized protein</fullName>
    </submittedName>
</protein>
<dbReference type="SUPFAM" id="SSF48371">
    <property type="entry name" value="ARM repeat"/>
    <property type="match status" value="1"/>
</dbReference>
<organism evidence="4 5">
    <name type="scientific">Pristionchus fissidentatus</name>
    <dbReference type="NCBI Taxonomy" id="1538716"/>
    <lineage>
        <taxon>Eukaryota</taxon>
        <taxon>Metazoa</taxon>
        <taxon>Ecdysozoa</taxon>
        <taxon>Nematoda</taxon>
        <taxon>Chromadorea</taxon>
        <taxon>Rhabditida</taxon>
        <taxon>Rhabditina</taxon>
        <taxon>Diplogasteromorpha</taxon>
        <taxon>Diplogasteroidea</taxon>
        <taxon>Neodiplogasteridae</taxon>
        <taxon>Pristionchus</taxon>
    </lineage>
</organism>